<evidence type="ECO:0000313" key="9">
    <source>
        <dbReference type="EMBL" id="SVB22994.1"/>
    </source>
</evidence>
<name>A0A382CAR6_9ZZZZ</name>
<dbReference type="PANTHER" id="PTHR13615">
    <property type="entry name" value="GLYCOSYLTRANSFERASE-LIKE 1"/>
    <property type="match status" value="1"/>
</dbReference>
<reference evidence="9" key="1">
    <citation type="submission" date="2018-05" db="EMBL/GenBank/DDBJ databases">
        <authorList>
            <person name="Lanie J.A."/>
            <person name="Ng W.-L."/>
            <person name="Kazmierczak K.M."/>
            <person name="Andrzejewski T.M."/>
            <person name="Davidsen T.M."/>
            <person name="Wayne K.J."/>
            <person name="Tettelin H."/>
            <person name="Glass J.I."/>
            <person name="Rusch D."/>
            <person name="Podicherti R."/>
            <person name="Tsui H.-C.T."/>
            <person name="Winkler M.E."/>
        </authorList>
    </citation>
    <scope>NUCLEOTIDE SEQUENCE</scope>
</reference>
<feature type="non-terminal residue" evidence="9">
    <location>
        <position position="358"/>
    </location>
</feature>
<dbReference type="AlphaFoldDB" id="A0A382CAR6"/>
<dbReference type="EC" id="2.4.1.110" evidence="4"/>
<dbReference type="Pfam" id="PF00534">
    <property type="entry name" value="Glycos_transf_1"/>
    <property type="match status" value="1"/>
</dbReference>
<evidence type="ECO:0000256" key="1">
    <source>
        <dbReference type="ARBA" id="ARBA00009481"/>
    </source>
</evidence>
<evidence type="ECO:0000256" key="2">
    <source>
        <dbReference type="ARBA" id="ARBA00022676"/>
    </source>
</evidence>
<dbReference type="SUPFAM" id="SSF53756">
    <property type="entry name" value="UDP-Glycosyltransferase/glycogen phosphorylase"/>
    <property type="match status" value="1"/>
</dbReference>
<evidence type="ECO:0000259" key="7">
    <source>
        <dbReference type="Pfam" id="PF00534"/>
    </source>
</evidence>
<dbReference type="PANTHER" id="PTHR13615:SF3">
    <property type="entry name" value="GLYCOSYLTRANSFERASE-LIKE DOMAIN-CONTAINING PROTEIN 1"/>
    <property type="match status" value="1"/>
</dbReference>
<evidence type="ECO:0000256" key="6">
    <source>
        <dbReference type="ARBA" id="ARBA00048439"/>
    </source>
</evidence>
<evidence type="ECO:0000256" key="3">
    <source>
        <dbReference type="ARBA" id="ARBA00022679"/>
    </source>
</evidence>
<evidence type="ECO:0000256" key="5">
    <source>
        <dbReference type="ARBA" id="ARBA00044539"/>
    </source>
</evidence>
<sequence>VNILLLEPYFTGSHRSWAEGYKKHSNHDITILSLPGRFWKWRMHGGSVTLSKEFAKLEDSFEIILASDMLDLTTFLSLTRKWTSHISTAVYFHENQLSYPWSPDDRDILEKRDKHYGFINFTSALTADRVFFNSEYHRTSFLSELPSLLKHFPDYNELDSVKEIELKSSVLHLGLDLKRFDDYPSKKKDTPIILWNHRWEYDKNPKGFFRLLNTLVENDLEFKLVILGENFSESPHEFQENIKILGDKILHVGYEESFKEYAHWLWKSDILPVTSIQDFFGASIMEAVYCGCHPILPEKLTYPELFPSEYLYRDEEELYEKTVLALNQVQSIRKNPLKNNAAVYDWEIMASEYDSIFT</sequence>
<gene>
    <name evidence="9" type="ORF">METZ01_LOCUS175848</name>
</gene>
<feature type="domain" description="tRNA-queuosine alpha-mannosyltransferase N-terminal" evidence="8">
    <location>
        <begin position="2"/>
        <end position="175"/>
    </location>
</feature>
<evidence type="ECO:0000259" key="8">
    <source>
        <dbReference type="Pfam" id="PF12038"/>
    </source>
</evidence>
<dbReference type="EMBL" id="UINC01033541">
    <property type="protein sequence ID" value="SVB22994.1"/>
    <property type="molecule type" value="Genomic_DNA"/>
</dbReference>
<feature type="non-terminal residue" evidence="9">
    <location>
        <position position="1"/>
    </location>
</feature>
<keyword evidence="2" id="KW-0328">Glycosyltransferase</keyword>
<dbReference type="InterPro" id="IPR051862">
    <property type="entry name" value="GT-like_domain_containing_1"/>
</dbReference>
<organism evidence="9">
    <name type="scientific">marine metagenome</name>
    <dbReference type="NCBI Taxonomy" id="408172"/>
    <lineage>
        <taxon>unclassified sequences</taxon>
        <taxon>metagenomes</taxon>
        <taxon>ecological metagenomes</taxon>
    </lineage>
</organism>
<comment type="similarity">
    <text evidence="1">Belongs to the glycosyltransferase group 1 family. Glycosyltransferase 4 subfamily.</text>
</comment>
<protein>
    <recommendedName>
        <fullName evidence="5">tRNA-queuosine alpha-mannosyltransferase</fullName>
        <ecNumber evidence="4">2.4.1.110</ecNumber>
    </recommendedName>
</protein>
<dbReference type="Gene3D" id="3.40.50.2000">
    <property type="entry name" value="Glycogen Phosphorylase B"/>
    <property type="match status" value="2"/>
</dbReference>
<dbReference type="InterPro" id="IPR022701">
    <property type="entry name" value="QTMAN_N"/>
</dbReference>
<dbReference type="InterPro" id="IPR001296">
    <property type="entry name" value="Glyco_trans_1"/>
</dbReference>
<evidence type="ECO:0000256" key="4">
    <source>
        <dbReference type="ARBA" id="ARBA00044517"/>
    </source>
</evidence>
<proteinExistence type="inferred from homology"/>
<dbReference type="Pfam" id="PF12038">
    <property type="entry name" value="QTMAN_N"/>
    <property type="match status" value="1"/>
</dbReference>
<feature type="domain" description="Glycosyl transferase family 1" evidence="7">
    <location>
        <begin position="185"/>
        <end position="304"/>
    </location>
</feature>
<accession>A0A382CAR6</accession>
<comment type="catalytic activity">
    <reaction evidence="6">
        <text>queuosine(34) in tRNA(Asp) + GDP-alpha-D-mannose = O-4''-alpha-D-mannosylqueuosine(34) in tRNA(Asp) + GDP + H(+)</text>
        <dbReference type="Rhea" id="RHEA:12885"/>
        <dbReference type="Rhea" id="RHEA-COMP:18572"/>
        <dbReference type="Rhea" id="RHEA-COMP:18581"/>
        <dbReference type="ChEBI" id="CHEBI:15378"/>
        <dbReference type="ChEBI" id="CHEBI:57527"/>
        <dbReference type="ChEBI" id="CHEBI:58189"/>
        <dbReference type="ChEBI" id="CHEBI:194431"/>
        <dbReference type="ChEBI" id="CHEBI:194442"/>
        <dbReference type="EC" id="2.4.1.110"/>
    </reaction>
    <physiologicalReaction direction="left-to-right" evidence="6">
        <dbReference type="Rhea" id="RHEA:12886"/>
    </physiologicalReaction>
</comment>
<keyword evidence="3" id="KW-0808">Transferase</keyword>
<dbReference type="GO" id="GO:0016438">
    <property type="term" value="F:tRNA-queuosine(34) beta-mannosyltransferase activity"/>
    <property type="evidence" value="ECO:0007669"/>
    <property type="project" value="UniProtKB-EC"/>
</dbReference>